<feature type="modified residue" description="N6-(pyridoxal phosphate)lysine" evidence="7 8">
    <location>
        <position position="34"/>
    </location>
</feature>
<evidence type="ECO:0000256" key="5">
    <source>
        <dbReference type="ARBA" id="ARBA00022898"/>
    </source>
</evidence>
<dbReference type="InterPro" id="IPR000821">
    <property type="entry name" value="Ala_racemase"/>
</dbReference>
<evidence type="ECO:0000313" key="12">
    <source>
        <dbReference type="Proteomes" id="UP000235015"/>
    </source>
</evidence>
<dbReference type="PRINTS" id="PR00992">
    <property type="entry name" value="ALARACEMASE"/>
</dbReference>
<dbReference type="EC" id="5.1.1.1" evidence="4 7"/>
<dbReference type="Proteomes" id="UP000235015">
    <property type="component" value="Unassembled WGS sequence"/>
</dbReference>
<evidence type="ECO:0000259" key="10">
    <source>
        <dbReference type="SMART" id="SM01005"/>
    </source>
</evidence>
<evidence type="ECO:0000256" key="3">
    <source>
        <dbReference type="ARBA" id="ARBA00007880"/>
    </source>
</evidence>
<dbReference type="SUPFAM" id="SSF50621">
    <property type="entry name" value="Alanine racemase C-terminal domain-like"/>
    <property type="match status" value="1"/>
</dbReference>
<organism evidence="11 12">
    <name type="scientific">Sedimenticola selenatireducens</name>
    <dbReference type="NCBI Taxonomy" id="191960"/>
    <lineage>
        <taxon>Bacteria</taxon>
        <taxon>Pseudomonadati</taxon>
        <taxon>Pseudomonadota</taxon>
        <taxon>Gammaproteobacteria</taxon>
        <taxon>Chromatiales</taxon>
        <taxon>Sedimenticolaceae</taxon>
        <taxon>Sedimenticola</taxon>
    </lineage>
</organism>
<feature type="binding site" evidence="7 9">
    <location>
        <position position="302"/>
    </location>
    <ligand>
        <name>substrate</name>
    </ligand>
</feature>
<accession>A0A2N6CYN8</accession>
<reference evidence="11 12" key="1">
    <citation type="submission" date="2017-11" db="EMBL/GenBank/DDBJ databases">
        <title>Genome-resolved metagenomics identifies genetic mobility, metabolic interactions, and unexpected diversity in perchlorate-reducing communities.</title>
        <authorList>
            <person name="Barnum T.P."/>
            <person name="Figueroa I.A."/>
            <person name="Carlstrom C.I."/>
            <person name="Lucas L.N."/>
            <person name="Engelbrektson A.L."/>
            <person name="Coates J.D."/>
        </authorList>
    </citation>
    <scope>NUCLEOTIDE SEQUENCE [LARGE SCALE GENOMIC DNA]</scope>
    <source>
        <strain evidence="11">BM301</strain>
    </source>
</reference>
<dbReference type="InterPro" id="IPR011079">
    <property type="entry name" value="Ala_racemase_C"/>
</dbReference>
<dbReference type="Gene3D" id="2.40.37.10">
    <property type="entry name" value="Lyase, Ornithine Decarboxylase, Chain A, domain 1"/>
    <property type="match status" value="1"/>
</dbReference>
<dbReference type="CDD" id="cd06827">
    <property type="entry name" value="PLPDE_III_AR_proteobact"/>
    <property type="match status" value="1"/>
</dbReference>
<evidence type="ECO:0000256" key="4">
    <source>
        <dbReference type="ARBA" id="ARBA00013089"/>
    </source>
</evidence>
<dbReference type="GO" id="GO:0008784">
    <property type="term" value="F:alanine racemase activity"/>
    <property type="evidence" value="ECO:0007669"/>
    <property type="project" value="UniProtKB-UniRule"/>
</dbReference>
<name>A0A2N6CYN8_9GAMM</name>
<dbReference type="InterPro" id="IPR009006">
    <property type="entry name" value="Ala_racemase/Decarboxylase_C"/>
</dbReference>
<comment type="function">
    <text evidence="7">Catalyzes the interconversion of L-alanine and D-alanine. May also act on other amino acids.</text>
</comment>
<evidence type="ECO:0000313" key="11">
    <source>
        <dbReference type="EMBL" id="PLX62432.1"/>
    </source>
</evidence>
<dbReference type="GO" id="GO:0005829">
    <property type="term" value="C:cytosol"/>
    <property type="evidence" value="ECO:0007669"/>
    <property type="project" value="TreeGrafter"/>
</dbReference>
<comment type="cofactor">
    <cofactor evidence="2 7 8">
        <name>pyridoxal 5'-phosphate</name>
        <dbReference type="ChEBI" id="CHEBI:597326"/>
    </cofactor>
</comment>
<dbReference type="InterPro" id="IPR001608">
    <property type="entry name" value="Ala_racemase_N"/>
</dbReference>
<feature type="domain" description="Alanine racemase C-terminal" evidence="10">
    <location>
        <begin position="233"/>
        <end position="357"/>
    </location>
</feature>
<dbReference type="InterPro" id="IPR029066">
    <property type="entry name" value="PLP-binding_barrel"/>
</dbReference>
<dbReference type="UniPathway" id="UPA00042">
    <property type="reaction ID" value="UER00497"/>
</dbReference>
<evidence type="ECO:0000256" key="7">
    <source>
        <dbReference type="HAMAP-Rule" id="MF_01201"/>
    </source>
</evidence>
<dbReference type="GO" id="GO:0030170">
    <property type="term" value="F:pyridoxal phosphate binding"/>
    <property type="evidence" value="ECO:0007669"/>
    <property type="project" value="UniProtKB-UniRule"/>
</dbReference>
<evidence type="ECO:0000256" key="2">
    <source>
        <dbReference type="ARBA" id="ARBA00001933"/>
    </source>
</evidence>
<sequence length="361" mass="38874">MMGPTARIDLAALRHNLQKARDFVPGSRVYAVIKSNAYGHGMLRVAPYLAGADALAVARVEEAVKLRQAGVDLPLLVLEGFYDAAELEAAAHYQLEVAVHQQEQIDILRQRRLTHPIVCWLKVDSGMHRLGFQPAAVEGAWQALQSDPSVAAGVRLMTHLSSADDLNDPTTSAQLATFRPFVERFRTPCSIANSAGIIGWPAAKSDWIRPGIMLYGASPMLGQTGEQIGLKPVMSLQSRLIAINHFAKGSPIGYSGNWVCPEDMPVGVVAAGYGDGYPRHAPSGTPVLLNGSRVPLIGRVSMDMLTVDLRSQPAARLGDPVTLWGEGLPAEVVAHQAGTIAYELFCGVTQRVLFEEINGSR</sequence>
<dbReference type="HAMAP" id="MF_01201">
    <property type="entry name" value="Ala_racemase"/>
    <property type="match status" value="1"/>
</dbReference>
<dbReference type="PROSITE" id="PS00395">
    <property type="entry name" value="ALANINE_RACEMASE"/>
    <property type="match status" value="1"/>
</dbReference>
<keyword evidence="6 7" id="KW-0413">Isomerase</keyword>
<feature type="active site" description="Proton acceptor; specific for D-alanine" evidence="7">
    <location>
        <position position="34"/>
    </location>
</feature>
<evidence type="ECO:0000256" key="1">
    <source>
        <dbReference type="ARBA" id="ARBA00000316"/>
    </source>
</evidence>
<comment type="similarity">
    <text evidence="3 7">Belongs to the alanine racemase family.</text>
</comment>
<dbReference type="STRING" id="1111735.GCA_000428045_01035"/>
<dbReference type="PANTHER" id="PTHR30511:SF0">
    <property type="entry name" value="ALANINE RACEMASE, CATABOLIC-RELATED"/>
    <property type="match status" value="1"/>
</dbReference>
<evidence type="ECO:0000256" key="6">
    <source>
        <dbReference type="ARBA" id="ARBA00023235"/>
    </source>
</evidence>
<feature type="binding site" evidence="7 9">
    <location>
        <position position="129"/>
    </location>
    <ligand>
        <name>substrate</name>
    </ligand>
</feature>
<comment type="catalytic activity">
    <reaction evidence="1 7">
        <text>L-alanine = D-alanine</text>
        <dbReference type="Rhea" id="RHEA:20249"/>
        <dbReference type="ChEBI" id="CHEBI:57416"/>
        <dbReference type="ChEBI" id="CHEBI:57972"/>
        <dbReference type="EC" id="5.1.1.1"/>
    </reaction>
</comment>
<dbReference type="Pfam" id="PF00842">
    <property type="entry name" value="Ala_racemase_C"/>
    <property type="match status" value="1"/>
</dbReference>
<comment type="caution">
    <text evidence="11">The sequence shown here is derived from an EMBL/GenBank/DDBJ whole genome shotgun (WGS) entry which is preliminary data.</text>
</comment>
<proteinExistence type="inferred from homology"/>
<dbReference type="AlphaFoldDB" id="A0A2N6CYN8"/>
<comment type="pathway">
    <text evidence="7">Amino-acid biosynthesis; D-alanine biosynthesis; D-alanine from L-alanine: step 1/1.</text>
</comment>
<dbReference type="InterPro" id="IPR020622">
    <property type="entry name" value="Ala_racemase_pyridoxalP-BS"/>
</dbReference>
<feature type="active site" description="Proton acceptor; specific for L-alanine" evidence="7">
    <location>
        <position position="254"/>
    </location>
</feature>
<dbReference type="NCBIfam" id="TIGR00492">
    <property type="entry name" value="alr"/>
    <property type="match status" value="1"/>
</dbReference>
<evidence type="ECO:0000256" key="8">
    <source>
        <dbReference type="PIRSR" id="PIRSR600821-50"/>
    </source>
</evidence>
<dbReference type="GO" id="GO:0030632">
    <property type="term" value="P:D-alanine biosynthetic process"/>
    <property type="evidence" value="ECO:0007669"/>
    <property type="project" value="UniProtKB-UniRule"/>
</dbReference>
<dbReference type="FunFam" id="2.40.37.10:FF:000002">
    <property type="entry name" value="Alanine racemase"/>
    <property type="match status" value="1"/>
</dbReference>
<dbReference type="Gene3D" id="3.20.20.10">
    <property type="entry name" value="Alanine racemase"/>
    <property type="match status" value="1"/>
</dbReference>
<protein>
    <recommendedName>
        <fullName evidence="4 7">Alanine racemase</fullName>
        <ecNumber evidence="4 7">5.1.1.1</ecNumber>
    </recommendedName>
</protein>
<keyword evidence="5 7" id="KW-0663">Pyridoxal phosphate</keyword>
<dbReference type="FunFam" id="3.20.20.10:FF:000002">
    <property type="entry name" value="Alanine racemase"/>
    <property type="match status" value="1"/>
</dbReference>
<dbReference type="SMART" id="SM01005">
    <property type="entry name" value="Ala_racemase_C"/>
    <property type="match status" value="1"/>
</dbReference>
<gene>
    <name evidence="11" type="primary">alr</name>
    <name evidence="11" type="ORF">C0630_06235</name>
</gene>
<evidence type="ECO:0000256" key="9">
    <source>
        <dbReference type="PIRSR" id="PIRSR600821-52"/>
    </source>
</evidence>
<dbReference type="SUPFAM" id="SSF51419">
    <property type="entry name" value="PLP-binding barrel"/>
    <property type="match status" value="1"/>
</dbReference>
<dbReference type="EMBL" id="PKUN01000005">
    <property type="protein sequence ID" value="PLX62432.1"/>
    <property type="molecule type" value="Genomic_DNA"/>
</dbReference>
<dbReference type="PANTHER" id="PTHR30511">
    <property type="entry name" value="ALANINE RACEMASE"/>
    <property type="match status" value="1"/>
</dbReference>
<dbReference type="Pfam" id="PF01168">
    <property type="entry name" value="Ala_racemase_N"/>
    <property type="match status" value="1"/>
</dbReference>